<dbReference type="Proteomes" id="UP001352852">
    <property type="component" value="Unassembled WGS sequence"/>
</dbReference>
<keyword evidence="3" id="KW-1185">Reference proteome</keyword>
<evidence type="ECO:0000256" key="1">
    <source>
        <dbReference type="SAM" id="Phobius"/>
    </source>
</evidence>
<reference evidence="2 3" key="1">
    <citation type="submission" date="2021-06" db="EMBL/GenBank/DDBJ databases">
        <authorList>
            <person name="Palmer J.M."/>
        </authorList>
    </citation>
    <scope>NUCLEOTIDE SEQUENCE [LARGE SCALE GENOMIC DNA]</scope>
    <source>
        <strain evidence="2 3">CL_MEX2019</strain>
        <tissue evidence="2">Muscle</tissue>
    </source>
</reference>
<evidence type="ECO:0000313" key="3">
    <source>
        <dbReference type="Proteomes" id="UP001352852"/>
    </source>
</evidence>
<feature type="transmembrane region" description="Helical" evidence="1">
    <location>
        <begin position="12"/>
        <end position="30"/>
    </location>
</feature>
<name>A0ABU7DJE8_9TELE</name>
<accession>A0ABU7DJE8</accession>
<comment type="caution">
    <text evidence="2">The sequence shown here is derived from an EMBL/GenBank/DDBJ whole genome shotgun (WGS) entry which is preliminary data.</text>
</comment>
<keyword evidence="1" id="KW-0812">Transmembrane</keyword>
<proteinExistence type="predicted"/>
<dbReference type="EMBL" id="JAHUTJ010025971">
    <property type="protein sequence ID" value="MED6274480.1"/>
    <property type="molecule type" value="Genomic_DNA"/>
</dbReference>
<organism evidence="2 3">
    <name type="scientific">Characodon lateralis</name>
    <dbReference type="NCBI Taxonomy" id="208331"/>
    <lineage>
        <taxon>Eukaryota</taxon>
        <taxon>Metazoa</taxon>
        <taxon>Chordata</taxon>
        <taxon>Craniata</taxon>
        <taxon>Vertebrata</taxon>
        <taxon>Euteleostomi</taxon>
        <taxon>Actinopterygii</taxon>
        <taxon>Neopterygii</taxon>
        <taxon>Teleostei</taxon>
        <taxon>Neoteleostei</taxon>
        <taxon>Acanthomorphata</taxon>
        <taxon>Ovalentaria</taxon>
        <taxon>Atherinomorphae</taxon>
        <taxon>Cyprinodontiformes</taxon>
        <taxon>Goodeidae</taxon>
        <taxon>Characodon</taxon>
    </lineage>
</organism>
<feature type="transmembrane region" description="Helical" evidence="1">
    <location>
        <begin position="42"/>
        <end position="62"/>
    </location>
</feature>
<sequence>MLLSVCEHKSTFLFTLGLITAALLGFHISFGSQWEAKLVSMAVAPSLYVEMMLTSCCSFCAVKMALKTKKTVNNEQWQPLQDDWPPLTGPVCVSVDQMDECCFTL</sequence>
<evidence type="ECO:0000313" key="2">
    <source>
        <dbReference type="EMBL" id="MED6274480.1"/>
    </source>
</evidence>
<protein>
    <submittedName>
        <fullName evidence="2">Uncharacterized protein</fullName>
    </submittedName>
</protein>
<gene>
    <name evidence="2" type="ORF">CHARACLAT_016810</name>
</gene>
<keyword evidence="1" id="KW-1133">Transmembrane helix</keyword>
<keyword evidence="1" id="KW-0472">Membrane</keyword>